<protein>
    <submittedName>
        <fullName evidence="1">Uncharacterized protein</fullName>
    </submittedName>
</protein>
<keyword evidence="2" id="KW-1185">Reference proteome</keyword>
<organism evidence="1 2">
    <name type="scientific">Diphasiastrum complanatum</name>
    <name type="common">Issler's clubmoss</name>
    <name type="synonym">Lycopodium complanatum</name>
    <dbReference type="NCBI Taxonomy" id="34168"/>
    <lineage>
        <taxon>Eukaryota</taxon>
        <taxon>Viridiplantae</taxon>
        <taxon>Streptophyta</taxon>
        <taxon>Embryophyta</taxon>
        <taxon>Tracheophyta</taxon>
        <taxon>Lycopodiopsida</taxon>
        <taxon>Lycopodiales</taxon>
        <taxon>Lycopodiaceae</taxon>
        <taxon>Lycopodioideae</taxon>
        <taxon>Diphasiastrum</taxon>
    </lineage>
</organism>
<reference evidence="2" key="1">
    <citation type="journal article" date="2024" name="Proc. Natl. Acad. Sci. U.S.A.">
        <title>Extraordinary preservation of gene collinearity over three hundred million years revealed in homosporous lycophytes.</title>
        <authorList>
            <person name="Li C."/>
            <person name="Wickell D."/>
            <person name="Kuo L.Y."/>
            <person name="Chen X."/>
            <person name="Nie B."/>
            <person name="Liao X."/>
            <person name="Peng D."/>
            <person name="Ji J."/>
            <person name="Jenkins J."/>
            <person name="Williams M."/>
            <person name="Shu S."/>
            <person name="Plott C."/>
            <person name="Barry K."/>
            <person name="Rajasekar S."/>
            <person name="Grimwood J."/>
            <person name="Han X."/>
            <person name="Sun S."/>
            <person name="Hou Z."/>
            <person name="He W."/>
            <person name="Dai G."/>
            <person name="Sun C."/>
            <person name="Schmutz J."/>
            <person name="Leebens-Mack J.H."/>
            <person name="Li F.W."/>
            <person name="Wang L."/>
        </authorList>
    </citation>
    <scope>NUCLEOTIDE SEQUENCE [LARGE SCALE GENOMIC DNA]</scope>
    <source>
        <strain evidence="2">cv. PW_Plant_1</strain>
    </source>
</reference>
<name>A0ACC2DA20_DIPCM</name>
<evidence type="ECO:0000313" key="2">
    <source>
        <dbReference type="Proteomes" id="UP001162992"/>
    </source>
</evidence>
<dbReference type="EMBL" id="CM055098">
    <property type="protein sequence ID" value="KAJ7551003.1"/>
    <property type="molecule type" value="Genomic_DNA"/>
</dbReference>
<comment type="caution">
    <text evidence="1">The sequence shown here is derived from an EMBL/GenBank/DDBJ whole genome shotgun (WGS) entry which is preliminary data.</text>
</comment>
<dbReference type="Proteomes" id="UP001162992">
    <property type="component" value="Chromosome 7"/>
</dbReference>
<gene>
    <name evidence="1" type="ORF">O6H91_07G129200</name>
</gene>
<accession>A0ACC2DA20</accession>
<proteinExistence type="predicted"/>
<evidence type="ECO:0000313" key="1">
    <source>
        <dbReference type="EMBL" id="KAJ7551003.1"/>
    </source>
</evidence>
<sequence length="498" mass="55855">MGRKGRWLSALKNAFRSRSKDSETLESSAARDLKLGGSNADRKKPSKGRRKWSFTRSRHREQQPDHPVASHVEKQSTQADEKQNQHALAVAAATAAAAEAAAAAAQVAAAVARLTGADRRTSFHKGRKTEEWAAIRIQTAFRGYLARRVFRALKGLVRLQALVRGHAVRRQSTTALRCMQTLVKVQGQVRARRIHMAEENKAIQQEFWHKQEEIEPKISEPNINLYNNWDDSAGSLEDIQSRIQSKQEGAMKRERALAYAFAQQLREASSKESTMQNELDKPRWGWSWLERWMAARPYDANIFDKDAPDGLSMRSTESTPTKQVEVDAERKNGSTARLPILSHSRLSTQGVHSSKPSQNTKKFETQTFEQSPATSIQTTNLQLRLSNLQAGMIDEQESAAFTTKNFASTIRSNTVFPHSVVKLGKVANSTSDNDSVASYSSVPGYMATTQSAKAKVRSYSTPKQRPRKDSMVSFKKRLSFPIQDSKAFISSYFPRRAN</sequence>